<evidence type="ECO:0000259" key="3">
    <source>
        <dbReference type="Pfam" id="PF08450"/>
    </source>
</evidence>
<feature type="signal peptide" evidence="2">
    <location>
        <begin position="1"/>
        <end position="22"/>
    </location>
</feature>
<gene>
    <name evidence="4" type="ORF">BC938DRAFT_484041</name>
</gene>
<keyword evidence="5" id="KW-1185">Reference proteome</keyword>
<dbReference type="Gene3D" id="2.120.10.30">
    <property type="entry name" value="TolB, C-terminal domain"/>
    <property type="match status" value="1"/>
</dbReference>
<keyword evidence="2" id="KW-0732">Signal</keyword>
<name>A0A433QVJ9_9FUNG</name>
<dbReference type="InterPro" id="IPR051262">
    <property type="entry name" value="SMP-30/CGR1_Lactonase"/>
</dbReference>
<evidence type="ECO:0000256" key="1">
    <source>
        <dbReference type="ARBA" id="ARBA00022801"/>
    </source>
</evidence>
<evidence type="ECO:0000256" key="2">
    <source>
        <dbReference type="SAM" id="SignalP"/>
    </source>
</evidence>
<dbReference type="PANTHER" id="PTHR47572:SF4">
    <property type="entry name" value="LACTONASE DRP35"/>
    <property type="match status" value="1"/>
</dbReference>
<feature type="chain" id="PRO_5019153061" description="SMP-30/Gluconolactonase/LRE-like region domain-containing protein" evidence="2">
    <location>
        <begin position="23"/>
        <end position="349"/>
    </location>
</feature>
<comment type="caution">
    <text evidence="4">The sequence shown here is derived from an EMBL/GenBank/DDBJ whole genome shotgun (WGS) entry which is preliminary data.</text>
</comment>
<accession>A0A433QVJ9</accession>
<organism evidence="4 5">
    <name type="scientific">Jimgerdemannia flammicorona</name>
    <dbReference type="NCBI Taxonomy" id="994334"/>
    <lineage>
        <taxon>Eukaryota</taxon>
        <taxon>Fungi</taxon>
        <taxon>Fungi incertae sedis</taxon>
        <taxon>Mucoromycota</taxon>
        <taxon>Mucoromycotina</taxon>
        <taxon>Endogonomycetes</taxon>
        <taxon>Endogonales</taxon>
        <taxon>Endogonaceae</taxon>
        <taxon>Jimgerdemannia</taxon>
    </lineage>
</organism>
<evidence type="ECO:0000313" key="5">
    <source>
        <dbReference type="Proteomes" id="UP000274822"/>
    </source>
</evidence>
<feature type="domain" description="SMP-30/Gluconolactonase/LRE-like region" evidence="3">
    <location>
        <begin position="110"/>
        <end position="316"/>
    </location>
</feature>
<dbReference type="Pfam" id="PF08450">
    <property type="entry name" value="SGL"/>
    <property type="match status" value="1"/>
</dbReference>
<sequence length="349" mass="37628">MAAKIIHALLALSSLAVLSVNAQAPGVPVVIAKPYEPLSNTLTTVHRLQGASIDQAGNVYAVDWGTAATGYTIGQIYPKQKLVYSNPNKIALYKGIRWLKTPSRPSNVERQALLVDTQLGISRLTIFKNGVQKLETVCTHPNLTLANDCAISDTGDIFISQQIWNDQTVIGDGGVWHCHQNDVNATAVPLFIGGRTNGIEVSPDDKTLYVSEAFNVAGLGPVSNILWHFTITKTKTGPKLTNKRVFVDFAKLDNTASVDIDGSRTDIDGNLYVTRNGGGGVYKFAPNGKPLLFIKTNFPTPANLELAGKDGKTMYIIGPCDGSNGVDKGCANQYRARLPGKAWSKLRAY</sequence>
<reference evidence="4 5" key="1">
    <citation type="journal article" date="2018" name="New Phytol.">
        <title>Phylogenomics of Endogonaceae and evolution of mycorrhizas within Mucoromycota.</title>
        <authorList>
            <person name="Chang Y."/>
            <person name="Desiro A."/>
            <person name="Na H."/>
            <person name="Sandor L."/>
            <person name="Lipzen A."/>
            <person name="Clum A."/>
            <person name="Barry K."/>
            <person name="Grigoriev I.V."/>
            <person name="Martin F.M."/>
            <person name="Stajich J.E."/>
            <person name="Smith M.E."/>
            <person name="Bonito G."/>
            <person name="Spatafora J.W."/>
        </authorList>
    </citation>
    <scope>NUCLEOTIDE SEQUENCE [LARGE SCALE GENOMIC DNA]</scope>
    <source>
        <strain evidence="4 5">AD002</strain>
    </source>
</reference>
<dbReference type="Proteomes" id="UP000274822">
    <property type="component" value="Unassembled WGS sequence"/>
</dbReference>
<evidence type="ECO:0000313" key="4">
    <source>
        <dbReference type="EMBL" id="RUS33764.1"/>
    </source>
</evidence>
<proteinExistence type="predicted"/>
<dbReference type="GO" id="GO:0016787">
    <property type="term" value="F:hydrolase activity"/>
    <property type="evidence" value="ECO:0007669"/>
    <property type="project" value="UniProtKB-KW"/>
</dbReference>
<dbReference type="PANTHER" id="PTHR47572">
    <property type="entry name" value="LIPOPROTEIN-RELATED"/>
    <property type="match status" value="1"/>
</dbReference>
<dbReference type="EMBL" id="RBNJ01000953">
    <property type="protein sequence ID" value="RUS33764.1"/>
    <property type="molecule type" value="Genomic_DNA"/>
</dbReference>
<dbReference type="SUPFAM" id="SSF63829">
    <property type="entry name" value="Calcium-dependent phosphotriesterase"/>
    <property type="match status" value="1"/>
</dbReference>
<dbReference type="InterPro" id="IPR011042">
    <property type="entry name" value="6-blade_b-propeller_TolB-like"/>
</dbReference>
<protein>
    <recommendedName>
        <fullName evidence="3">SMP-30/Gluconolactonase/LRE-like region domain-containing protein</fullName>
    </recommendedName>
</protein>
<keyword evidence="1" id="KW-0378">Hydrolase</keyword>
<dbReference type="InterPro" id="IPR013658">
    <property type="entry name" value="SGL"/>
</dbReference>
<dbReference type="AlphaFoldDB" id="A0A433QVJ9"/>